<sequence length="324" mass="35113">MSLIDPKLFLDEAVSAETQAFNRDLAGRLGALPDQWSFPPAVIRERRAQGLGPFPMPEKSPYAETIHISGPHGDIPLRLFVPAARRPAGAYLHIHGGGWTLGSAENQDPRLEEIVERTGLAVLSVDYRLAPEHPYPQGPDDCEAAALWLVSEGAKRLNVLRFAIGGDSAGANLAAATLIRMRDRHLGMPFQAAIFECGCFDLSLTPSARSWGSEKLVLNTRDITMFVRHYLAHGHDAYQPDISPLYADLRGLPPAHFAVGTRDPLLDDTLFMAARWQAAGNQCELAVYPGGCHVFQQFALGISRAANEAADAFLSTHAASAKSA</sequence>
<organism evidence="3 4">
    <name type="scientific">Stappia albiluteola</name>
    <dbReference type="NCBI Taxonomy" id="2758565"/>
    <lineage>
        <taxon>Bacteria</taxon>
        <taxon>Pseudomonadati</taxon>
        <taxon>Pseudomonadota</taxon>
        <taxon>Alphaproteobacteria</taxon>
        <taxon>Hyphomicrobiales</taxon>
        <taxon>Stappiaceae</taxon>
        <taxon>Stappia</taxon>
    </lineage>
</organism>
<dbReference type="InterPro" id="IPR029058">
    <property type="entry name" value="AB_hydrolase_fold"/>
</dbReference>
<dbReference type="PANTHER" id="PTHR48081:SF8">
    <property type="entry name" value="ALPHA_BETA HYDROLASE FOLD-3 DOMAIN-CONTAINING PROTEIN-RELATED"/>
    <property type="match status" value="1"/>
</dbReference>
<dbReference type="RefSeq" id="WP_182167974.1">
    <property type="nucleotide sequence ID" value="NZ_JACFXV010000066.1"/>
</dbReference>
<dbReference type="InterPro" id="IPR050300">
    <property type="entry name" value="GDXG_lipolytic_enzyme"/>
</dbReference>
<evidence type="ECO:0000313" key="4">
    <source>
        <dbReference type="Proteomes" id="UP000541109"/>
    </source>
</evidence>
<dbReference type="Proteomes" id="UP000541109">
    <property type="component" value="Unassembled WGS sequence"/>
</dbReference>
<dbReference type="InterPro" id="IPR013094">
    <property type="entry name" value="AB_hydrolase_3"/>
</dbReference>
<dbReference type="Pfam" id="PF07859">
    <property type="entry name" value="Abhydrolase_3"/>
    <property type="match status" value="1"/>
</dbReference>
<evidence type="ECO:0000256" key="1">
    <source>
        <dbReference type="ARBA" id="ARBA00022801"/>
    </source>
</evidence>
<dbReference type="EMBL" id="JACFXV010000066">
    <property type="protein sequence ID" value="MBA5779143.1"/>
    <property type="molecule type" value="Genomic_DNA"/>
</dbReference>
<comment type="caution">
    <text evidence="3">The sequence shown here is derived from an EMBL/GenBank/DDBJ whole genome shotgun (WGS) entry which is preliminary data.</text>
</comment>
<keyword evidence="4" id="KW-1185">Reference proteome</keyword>
<feature type="domain" description="Alpha/beta hydrolase fold-3" evidence="2">
    <location>
        <begin position="92"/>
        <end position="296"/>
    </location>
</feature>
<name>A0A839AHG3_9HYPH</name>
<accession>A0A839AHG3</accession>
<evidence type="ECO:0000259" key="2">
    <source>
        <dbReference type="Pfam" id="PF07859"/>
    </source>
</evidence>
<protein>
    <submittedName>
        <fullName evidence="3">Alpha/beta hydrolase</fullName>
    </submittedName>
</protein>
<dbReference type="Gene3D" id="3.40.50.1820">
    <property type="entry name" value="alpha/beta hydrolase"/>
    <property type="match status" value="1"/>
</dbReference>
<evidence type="ECO:0000313" key="3">
    <source>
        <dbReference type="EMBL" id="MBA5779143.1"/>
    </source>
</evidence>
<keyword evidence="1 3" id="KW-0378">Hydrolase</keyword>
<dbReference type="GO" id="GO:0016787">
    <property type="term" value="F:hydrolase activity"/>
    <property type="evidence" value="ECO:0007669"/>
    <property type="project" value="UniProtKB-KW"/>
</dbReference>
<reference evidence="3 4" key="1">
    <citation type="submission" date="2020-07" db="EMBL/GenBank/DDBJ databases">
        <title>Stappia sp., F7233, whole genome shotgun sequencing project.</title>
        <authorList>
            <person name="Jiang S."/>
            <person name="Liu Z.W."/>
            <person name="Du Z.J."/>
        </authorList>
    </citation>
    <scope>NUCLEOTIDE SEQUENCE [LARGE SCALE GENOMIC DNA]</scope>
    <source>
        <strain evidence="3 4">F7233</strain>
    </source>
</reference>
<dbReference type="SUPFAM" id="SSF53474">
    <property type="entry name" value="alpha/beta-Hydrolases"/>
    <property type="match status" value="1"/>
</dbReference>
<dbReference type="AlphaFoldDB" id="A0A839AHG3"/>
<proteinExistence type="predicted"/>
<gene>
    <name evidence="3" type="ORF">H2509_18600</name>
</gene>
<dbReference type="PANTHER" id="PTHR48081">
    <property type="entry name" value="AB HYDROLASE SUPERFAMILY PROTEIN C4A8.06C"/>
    <property type="match status" value="1"/>
</dbReference>